<feature type="transmembrane region" description="Helical" evidence="1">
    <location>
        <begin position="117"/>
        <end position="137"/>
    </location>
</feature>
<name>A0A0M6YHQ1_9RHOB</name>
<proteinExistence type="predicted"/>
<protein>
    <submittedName>
        <fullName evidence="2">Uncharacterized protein</fullName>
    </submittedName>
</protein>
<dbReference type="InterPro" id="IPR006747">
    <property type="entry name" value="DUF599"/>
</dbReference>
<reference evidence="2 3" key="1">
    <citation type="submission" date="2015-07" db="EMBL/GenBank/DDBJ databases">
        <authorList>
            <person name="Noorani M."/>
        </authorList>
    </citation>
    <scope>NUCLEOTIDE SEQUENCE [LARGE SCALE GENOMIC DNA]</scope>
    <source>
        <strain evidence="2 3">CECT 7802</strain>
    </source>
</reference>
<sequence length="229" mass="25214">MLTLLIETFVPLDLVAVALLLIGWLVCSLIIEHPPKGRASVTILMQKYRHDWMDEMLTRQPRIFDATLLSSLRQGTTFMTSASMIAVGGVLAMAGNAERLDTIIMGVGIESHPATFWQVKLGLVALVLTHAVFKFIWSNRLFGYCAVVMASVPNDPDLTHARPRAQQAAELNIRAAMNFNRGLRSVYFAFAALGWLLGPWGLMVAVAITAQAVLSREFASTSRDVLLED</sequence>
<dbReference type="OrthoDB" id="9806874at2"/>
<accession>A0A0M6YHQ1</accession>
<evidence type="ECO:0000313" key="3">
    <source>
        <dbReference type="Proteomes" id="UP000049222"/>
    </source>
</evidence>
<feature type="transmembrane region" description="Helical" evidence="1">
    <location>
        <begin position="186"/>
        <end position="214"/>
    </location>
</feature>
<dbReference type="RefSeq" id="WP_055082401.1">
    <property type="nucleotide sequence ID" value="NZ_CXSU01000005.1"/>
</dbReference>
<dbReference type="Proteomes" id="UP000049222">
    <property type="component" value="Unassembled WGS sequence"/>
</dbReference>
<dbReference type="STRING" id="420998.JDO7802_00589"/>
<organism evidence="2 3">
    <name type="scientific">Jannaschia donghaensis</name>
    <dbReference type="NCBI Taxonomy" id="420998"/>
    <lineage>
        <taxon>Bacteria</taxon>
        <taxon>Pseudomonadati</taxon>
        <taxon>Pseudomonadota</taxon>
        <taxon>Alphaproteobacteria</taxon>
        <taxon>Rhodobacterales</taxon>
        <taxon>Roseobacteraceae</taxon>
        <taxon>Jannaschia</taxon>
    </lineage>
</organism>
<evidence type="ECO:0000256" key="1">
    <source>
        <dbReference type="SAM" id="Phobius"/>
    </source>
</evidence>
<dbReference type="AlphaFoldDB" id="A0A0M6YHQ1"/>
<feature type="transmembrane region" description="Helical" evidence="1">
    <location>
        <begin position="12"/>
        <end position="31"/>
    </location>
</feature>
<keyword evidence="1" id="KW-0472">Membrane</keyword>
<gene>
    <name evidence="2" type="ORF">JDO7802_00589</name>
</gene>
<evidence type="ECO:0000313" key="2">
    <source>
        <dbReference type="EMBL" id="CTQ48586.1"/>
    </source>
</evidence>
<keyword evidence="1" id="KW-0812">Transmembrane</keyword>
<dbReference type="EMBL" id="CXSU01000005">
    <property type="protein sequence ID" value="CTQ48586.1"/>
    <property type="molecule type" value="Genomic_DNA"/>
</dbReference>
<dbReference type="Pfam" id="PF04654">
    <property type="entry name" value="DUF599"/>
    <property type="match status" value="1"/>
</dbReference>
<keyword evidence="3" id="KW-1185">Reference proteome</keyword>
<keyword evidence="1" id="KW-1133">Transmembrane helix</keyword>
<feature type="transmembrane region" description="Helical" evidence="1">
    <location>
        <begin position="78"/>
        <end position="97"/>
    </location>
</feature>